<organism evidence="2 3">
    <name type="scientific">Araneus ventricosus</name>
    <name type="common">Orbweaver spider</name>
    <name type="synonym">Epeira ventricosa</name>
    <dbReference type="NCBI Taxonomy" id="182803"/>
    <lineage>
        <taxon>Eukaryota</taxon>
        <taxon>Metazoa</taxon>
        <taxon>Ecdysozoa</taxon>
        <taxon>Arthropoda</taxon>
        <taxon>Chelicerata</taxon>
        <taxon>Arachnida</taxon>
        <taxon>Araneae</taxon>
        <taxon>Araneomorphae</taxon>
        <taxon>Entelegynae</taxon>
        <taxon>Araneoidea</taxon>
        <taxon>Araneidae</taxon>
        <taxon>Araneus</taxon>
    </lineage>
</organism>
<dbReference type="EMBL" id="BGPR01089942">
    <property type="protein sequence ID" value="GBM17330.1"/>
    <property type="molecule type" value="Genomic_DNA"/>
</dbReference>
<dbReference type="AlphaFoldDB" id="A0A4Y2DKH4"/>
<protein>
    <submittedName>
        <fullName evidence="2">Uncharacterized protein</fullName>
    </submittedName>
</protein>
<accession>A0A4Y2DKH4</accession>
<evidence type="ECO:0000313" key="3">
    <source>
        <dbReference type="Proteomes" id="UP000499080"/>
    </source>
</evidence>
<evidence type="ECO:0000313" key="2">
    <source>
        <dbReference type="EMBL" id="GBM17330.1"/>
    </source>
</evidence>
<feature type="region of interest" description="Disordered" evidence="1">
    <location>
        <begin position="71"/>
        <end position="91"/>
    </location>
</feature>
<gene>
    <name evidence="2" type="ORF">AVEN_250058_1</name>
</gene>
<name>A0A4Y2DKH4_ARAVE</name>
<feature type="compositionally biased region" description="Polar residues" evidence="1">
    <location>
        <begin position="78"/>
        <end position="91"/>
    </location>
</feature>
<comment type="caution">
    <text evidence="2">The sequence shown here is derived from an EMBL/GenBank/DDBJ whole genome shotgun (WGS) entry which is preliminary data.</text>
</comment>
<proteinExistence type="predicted"/>
<sequence length="91" mass="10424">MRKEDLRQVVDGVLQRNGFFAHEENLLLLLNFNANDYIGMIDWNEPKSKRYEPALTKILPETEIETIAKTDKAPDTPFQGSLTFTGNGKLR</sequence>
<keyword evidence="3" id="KW-1185">Reference proteome</keyword>
<dbReference type="Proteomes" id="UP000499080">
    <property type="component" value="Unassembled WGS sequence"/>
</dbReference>
<evidence type="ECO:0000256" key="1">
    <source>
        <dbReference type="SAM" id="MobiDB-lite"/>
    </source>
</evidence>
<reference evidence="2 3" key="1">
    <citation type="journal article" date="2019" name="Sci. Rep.">
        <title>Orb-weaving spider Araneus ventricosus genome elucidates the spidroin gene catalogue.</title>
        <authorList>
            <person name="Kono N."/>
            <person name="Nakamura H."/>
            <person name="Ohtoshi R."/>
            <person name="Moran D.A.P."/>
            <person name="Shinohara A."/>
            <person name="Yoshida Y."/>
            <person name="Fujiwara M."/>
            <person name="Mori M."/>
            <person name="Tomita M."/>
            <person name="Arakawa K."/>
        </authorList>
    </citation>
    <scope>NUCLEOTIDE SEQUENCE [LARGE SCALE GENOMIC DNA]</scope>
</reference>